<sequence length="549" mass="62445">MASRLVHFRPTARLRWLSTATEMATTTATTATTAVTQDTVTAVTKDKPNISLFRKLKELNIGPGSDANVSVVLDEWANESQAKRFDVARQINFLRSRKHYHLALQLSEWLESSKIEMNNADRAVQIDLLAKAKGIASAEVYFDGLQGSAKTNKTYGALLNCYCKEKMLDKAVQLFAKMKELNFTSTLNYNNVMSLYLSSNQPEQVPLLVQELEQNKLKADKYTCNLLINSYASSNDINAAEKVLEKMKKDKVKYDWFTYGNLATIYVNAGLLPKAKEMIGEMEKFENVRDREFFHMLINLYELMSDLAGVNHVWNSLKSVFPSPSNTSYLIMLLALFKLGDLENLEKYFREWESQCSLYDVRLFNVVLESYLNRNMIGEANALYESMVTKGIDPTLATLNIFTIYHIKNDQIDSALKYLEMGACKTIPEEHRWFPTDETIKLFLEYFEKKNDATRAEKFCNSMKKIGRLDSAVYASLLSKILQGNRVNVHKCYCAKQSWPVLKPKPKLWRCKTPACTPARGGGGSKLWSNAVIITTSNVDSLVYLYVGH</sequence>
<evidence type="ECO:0000313" key="5">
    <source>
        <dbReference type="Proteomes" id="UP000295252"/>
    </source>
</evidence>
<dbReference type="InterPro" id="IPR011990">
    <property type="entry name" value="TPR-like_helical_dom_sf"/>
</dbReference>
<dbReference type="SUPFAM" id="SSF81901">
    <property type="entry name" value="HCP-like"/>
    <property type="match status" value="1"/>
</dbReference>
<evidence type="ECO:0000256" key="2">
    <source>
        <dbReference type="ARBA" id="ARBA00022737"/>
    </source>
</evidence>
<dbReference type="GO" id="GO:0005739">
    <property type="term" value="C:mitochondrion"/>
    <property type="evidence" value="ECO:0007669"/>
    <property type="project" value="TreeGrafter"/>
</dbReference>
<reference evidence="5" key="1">
    <citation type="journal article" date="2014" name="Science">
        <title>The coffee genome provides insight into the convergent evolution of caffeine biosynthesis.</title>
        <authorList>
            <person name="Denoeud F."/>
            <person name="Carretero-Paulet L."/>
            <person name="Dereeper A."/>
            <person name="Droc G."/>
            <person name="Guyot R."/>
            <person name="Pietrella M."/>
            <person name="Zheng C."/>
            <person name="Alberti A."/>
            <person name="Anthony F."/>
            <person name="Aprea G."/>
            <person name="Aury J.M."/>
            <person name="Bento P."/>
            <person name="Bernard M."/>
            <person name="Bocs S."/>
            <person name="Campa C."/>
            <person name="Cenci A."/>
            <person name="Combes M.C."/>
            <person name="Crouzillat D."/>
            <person name="Da Silva C."/>
            <person name="Daddiego L."/>
            <person name="De Bellis F."/>
            <person name="Dussert S."/>
            <person name="Garsmeur O."/>
            <person name="Gayraud T."/>
            <person name="Guignon V."/>
            <person name="Jahn K."/>
            <person name="Jamilloux V."/>
            <person name="Joet T."/>
            <person name="Labadie K."/>
            <person name="Lan T."/>
            <person name="Leclercq J."/>
            <person name="Lepelley M."/>
            <person name="Leroy T."/>
            <person name="Li L.T."/>
            <person name="Librado P."/>
            <person name="Lopez L."/>
            <person name="Munoz A."/>
            <person name="Noel B."/>
            <person name="Pallavicini A."/>
            <person name="Perrotta G."/>
            <person name="Poncet V."/>
            <person name="Pot D."/>
            <person name="Priyono X."/>
            <person name="Rigoreau M."/>
            <person name="Rouard M."/>
            <person name="Rozas J."/>
            <person name="Tranchant-Dubreuil C."/>
            <person name="VanBuren R."/>
            <person name="Zhang Q."/>
            <person name="Andrade A.C."/>
            <person name="Argout X."/>
            <person name="Bertrand B."/>
            <person name="de Kochko A."/>
            <person name="Graziosi G."/>
            <person name="Henry R.J."/>
            <person name="Jayarama X."/>
            <person name="Ming R."/>
            <person name="Nagai C."/>
            <person name="Rounsley S."/>
            <person name="Sankoff D."/>
            <person name="Giuliano G."/>
            <person name="Albert V.A."/>
            <person name="Wincker P."/>
            <person name="Lashermes P."/>
        </authorList>
    </citation>
    <scope>NUCLEOTIDE SEQUENCE [LARGE SCALE GENOMIC DNA]</scope>
    <source>
        <strain evidence="5">cv. DH200-94</strain>
    </source>
</reference>
<dbReference type="Gene3D" id="1.25.40.10">
    <property type="entry name" value="Tetratricopeptide repeat domain"/>
    <property type="match status" value="3"/>
</dbReference>
<keyword evidence="5" id="KW-1185">Reference proteome</keyword>
<dbReference type="Proteomes" id="UP000295252">
    <property type="component" value="Chromosome IV"/>
</dbReference>
<dbReference type="InParanoid" id="A0A068VF00"/>
<dbReference type="EMBL" id="HG739303">
    <property type="protein sequence ID" value="CDP18258.1"/>
    <property type="molecule type" value="Genomic_DNA"/>
</dbReference>
<evidence type="ECO:0000313" key="4">
    <source>
        <dbReference type="EMBL" id="CDP18258.1"/>
    </source>
</evidence>
<proteinExistence type="inferred from homology"/>
<comment type="similarity">
    <text evidence="1">Belongs to the PPR family. P subfamily.</text>
</comment>
<accession>A0A068VF00</accession>
<feature type="repeat" description="PPR" evidence="3">
    <location>
        <begin position="220"/>
        <end position="254"/>
    </location>
</feature>
<dbReference type="NCBIfam" id="TIGR00756">
    <property type="entry name" value="PPR"/>
    <property type="match status" value="3"/>
</dbReference>
<dbReference type="PANTHER" id="PTHR45717:SF5">
    <property type="entry name" value="PENTACOTRIPEPTIDE-REPEAT REGION OF PRORP DOMAIN-CONTAINING PROTEIN"/>
    <property type="match status" value="1"/>
</dbReference>
<dbReference type="Gramene" id="CDP18258">
    <property type="protein sequence ID" value="CDP18258"/>
    <property type="gene ID" value="GSCOC_T00011830001"/>
</dbReference>
<dbReference type="PANTHER" id="PTHR45717">
    <property type="entry name" value="OS12G0527900 PROTEIN"/>
    <property type="match status" value="1"/>
</dbReference>
<dbReference type="OMA" id="GVNRSWE"/>
<dbReference type="Pfam" id="PF13041">
    <property type="entry name" value="PPR_2"/>
    <property type="match status" value="1"/>
</dbReference>
<dbReference type="GO" id="GO:0003729">
    <property type="term" value="F:mRNA binding"/>
    <property type="evidence" value="ECO:0007669"/>
    <property type="project" value="UniProtKB-ARBA"/>
</dbReference>
<evidence type="ECO:0000256" key="1">
    <source>
        <dbReference type="ARBA" id="ARBA00007626"/>
    </source>
</evidence>
<dbReference type="PhylomeDB" id="A0A068VF00"/>
<dbReference type="PROSITE" id="PS51375">
    <property type="entry name" value="PPR"/>
    <property type="match status" value="3"/>
</dbReference>
<name>A0A068VF00_COFCA</name>
<dbReference type="AlphaFoldDB" id="A0A068VF00"/>
<evidence type="ECO:0008006" key="6">
    <source>
        <dbReference type="Google" id="ProtNLM"/>
    </source>
</evidence>
<feature type="repeat" description="PPR" evidence="3">
    <location>
        <begin position="360"/>
        <end position="394"/>
    </location>
</feature>
<gene>
    <name evidence="4" type="ORF">GSCOC_T00011830001</name>
</gene>
<feature type="repeat" description="PPR" evidence="3">
    <location>
        <begin position="151"/>
        <end position="185"/>
    </location>
</feature>
<keyword evidence="2" id="KW-0677">Repeat</keyword>
<dbReference type="InterPro" id="IPR002885">
    <property type="entry name" value="PPR_rpt"/>
</dbReference>
<dbReference type="OrthoDB" id="1717827at2759"/>
<evidence type="ECO:0000256" key="3">
    <source>
        <dbReference type="PROSITE-ProRule" id="PRU00708"/>
    </source>
</evidence>
<dbReference type="Pfam" id="PF01535">
    <property type="entry name" value="PPR"/>
    <property type="match status" value="2"/>
</dbReference>
<organism evidence="4 5">
    <name type="scientific">Coffea canephora</name>
    <name type="common">Robusta coffee</name>
    <dbReference type="NCBI Taxonomy" id="49390"/>
    <lineage>
        <taxon>Eukaryota</taxon>
        <taxon>Viridiplantae</taxon>
        <taxon>Streptophyta</taxon>
        <taxon>Embryophyta</taxon>
        <taxon>Tracheophyta</taxon>
        <taxon>Spermatophyta</taxon>
        <taxon>Magnoliopsida</taxon>
        <taxon>eudicotyledons</taxon>
        <taxon>Gunneridae</taxon>
        <taxon>Pentapetalae</taxon>
        <taxon>asterids</taxon>
        <taxon>lamiids</taxon>
        <taxon>Gentianales</taxon>
        <taxon>Rubiaceae</taxon>
        <taxon>Ixoroideae</taxon>
        <taxon>Gardenieae complex</taxon>
        <taxon>Bertiereae - Coffeeae clade</taxon>
        <taxon>Coffeeae</taxon>
        <taxon>Coffea</taxon>
    </lineage>
</organism>
<protein>
    <recommendedName>
        <fullName evidence="6">Pentacotripeptide-repeat region of PRORP domain-containing protein</fullName>
    </recommendedName>
</protein>